<organism evidence="2 3">
    <name type="scientific">Strongylus vulgaris</name>
    <name type="common">Blood worm</name>
    <dbReference type="NCBI Taxonomy" id="40348"/>
    <lineage>
        <taxon>Eukaryota</taxon>
        <taxon>Metazoa</taxon>
        <taxon>Ecdysozoa</taxon>
        <taxon>Nematoda</taxon>
        <taxon>Chromadorea</taxon>
        <taxon>Rhabditida</taxon>
        <taxon>Rhabditina</taxon>
        <taxon>Rhabditomorpha</taxon>
        <taxon>Strongyloidea</taxon>
        <taxon>Strongylidae</taxon>
        <taxon>Strongylus</taxon>
    </lineage>
</organism>
<protein>
    <submittedName>
        <fullName evidence="2">Uncharacterized protein</fullName>
    </submittedName>
</protein>
<dbReference type="OrthoDB" id="5864054at2759"/>
<feature type="compositionally biased region" description="Basic and acidic residues" evidence="1">
    <location>
        <begin position="53"/>
        <end position="62"/>
    </location>
</feature>
<gene>
    <name evidence="2" type="ORF">SVUK_LOCUS2170</name>
</gene>
<evidence type="ECO:0000313" key="2">
    <source>
        <dbReference type="EMBL" id="VDM67172.1"/>
    </source>
</evidence>
<evidence type="ECO:0000256" key="1">
    <source>
        <dbReference type="SAM" id="MobiDB-lite"/>
    </source>
</evidence>
<dbReference type="AlphaFoldDB" id="A0A3P7KHG8"/>
<name>A0A3P7KHG8_STRVU</name>
<feature type="compositionally biased region" description="Basic and acidic residues" evidence="1">
    <location>
        <begin position="18"/>
        <end position="38"/>
    </location>
</feature>
<dbReference type="EMBL" id="UYYB01004814">
    <property type="protein sequence ID" value="VDM67172.1"/>
    <property type="molecule type" value="Genomic_DNA"/>
</dbReference>
<accession>A0A3P7KHG8</accession>
<reference evidence="2 3" key="1">
    <citation type="submission" date="2018-11" db="EMBL/GenBank/DDBJ databases">
        <authorList>
            <consortium name="Pathogen Informatics"/>
        </authorList>
    </citation>
    <scope>NUCLEOTIDE SEQUENCE [LARGE SCALE GENOMIC DNA]</scope>
</reference>
<evidence type="ECO:0000313" key="3">
    <source>
        <dbReference type="Proteomes" id="UP000270094"/>
    </source>
</evidence>
<feature type="region of interest" description="Disordered" evidence="1">
    <location>
        <begin position="1"/>
        <end position="62"/>
    </location>
</feature>
<sequence length="85" mass="9628">MSYLKPAELYENGSSYSDIDRSSNVKEIAEKSTSRPEISRMTPSPGYTSSTAEEQHPEEDERSRLINIQNAITNGSIKEQQYENI</sequence>
<feature type="compositionally biased region" description="Polar residues" evidence="1">
    <location>
        <begin position="41"/>
        <end position="52"/>
    </location>
</feature>
<dbReference type="Proteomes" id="UP000270094">
    <property type="component" value="Unassembled WGS sequence"/>
</dbReference>
<proteinExistence type="predicted"/>
<keyword evidence="3" id="KW-1185">Reference proteome</keyword>